<dbReference type="PANTHER" id="PTHR43163:SF6">
    <property type="entry name" value="DIPEPTIDE TRANSPORT SYSTEM PERMEASE PROTEIN DPPB-RELATED"/>
    <property type="match status" value="1"/>
</dbReference>
<dbReference type="PANTHER" id="PTHR43163">
    <property type="entry name" value="DIPEPTIDE TRANSPORT SYSTEM PERMEASE PROTEIN DPPB-RELATED"/>
    <property type="match status" value="1"/>
</dbReference>
<dbReference type="Pfam" id="PF00528">
    <property type="entry name" value="BPD_transp_1"/>
    <property type="match status" value="1"/>
</dbReference>
<accession>A0A381Y399</accession>
<keyword evidence="6 7" id="KW-0472">Membrane</keyword>
<reference evidence="9" key="1">
    <citation type="submission" date="2018-05" db="EMBL/GenBank/DDBJ databases">
        <authorList>
            <person name="Lanie J.A."/>
            <person name="Ng W.-L."/>
            <person name="Kazmierczak K.M."/>
            <person name="Andrzejewski T.M."/>
            <person name="Davidsen T.M."/>
            <person name="Wayne K.J."/>
            <person name="Tettelin H."/>
            <person name="Glass J.I."/>
            <person name="Rusch D."/>
            <person name="Podicherti R."/>
            <person name="Tsui H.-C.T."/>
            <person name="Winkler M.E."/>
        </authorList>
    </citation>
    <scope>NUCLEOTIDE SEQUENCE</scope>
</reference>
<evidence type="ECO:0000256" key="6">
    <source>
        <dbReference type="ARBA" id="ARBA00023136"/>
    </source>
</evidence>
<dbReference type="GO" id="GO:0055085">
    <property type="term" value="P:transmembrane transport"/>
    <property type="evidence" value="ECO:0007669"/>
    <property type="project" value="InterPro"/>
</dbReference>
<feature type="transmembrane region" description="Helical" evidence="7">
    <location>
        <begin position="153"/>
        <end position="172"/>
    </location>
</feature>
<evidence type="ECO:0000256" key="5">
    <source>
        <dbReference type="ARBA" id="ARBA00022989"/>
    </source>
</evidence>
<keyword evidence="4 7" id="KW-0812">Transmembrane</keyword>
<dbReference type="InterPro" id="IPR035906">
    <property type="entry name" value="MetI-like_sf"/>
</dbReference>
<name>A0A381Y399_9ZZZZ</name>
<evidence type="ECO:0000256" key="1">
    <source>
        <dbReference type="ARBA" id="ARBA00004651"/>
    </source>
</evidence>
<comment type="subcellular location">
    <subcellularLocation>
        <location evidence="1">Cell membrane</location>
        <topology evidence="1">Multi-pass membrane protein</topology>
    </subcellularLocation>
</comment>
<dbReference type="PROSITE" id="PS50928">
    <property type="entry name" value="ABC_TM1"/>
    <property type="match status" value="1"/>
</dbReference>
<dbReference type="GO" id="GO:0005886">
    <property type="term" value="C:plasma membrane"/>
    <property type="evidence" value="ECO:0007669"/>
    <property type="project" value="UniProtKB-SubCell"/>
</dbReference>
<keyword evidence="2" id="KW-0813">Transport</keyword>
<evidence type="ECO:0000256" key="7">
    <source>
        <dbReference type="SAM" id="Phobius"/>
    </source>
</evidence>
<evidence type="ECO:0000256" key="3">
    <source>
        <dbReference type="ARBA" id="ARBA00022475"/>
    </source>
</evidence>
<dbReference type="EMBL" id="UINC01017292">
    <property type="protein sequence ID" value="SVA71494.1"/>
    <property type="molecule type" value="Genomic_DNA"/>
</dbReference>
<protein>
    <recommendedName>
        <fullName evidence="8">ABC transmembrane type-1 domain-containing protein</fullName>
    </recommendedName>
</protein>
<feature type="transmembrane region" description="Helical" evidence="7">
    <location>
        <begin position="207"/>
        <end position="233"/>
    </location>
</feature>
<sequence>MPGDIVTTLNSEGGASIEAMERLRSDLGLNDPLLVQYGRWLWGAMQGDLGYSHLRDRNVSEFVVDRLETTLTMAVFAMTLSLLIAIPTGIISAIKRGSLTDQFIRIITAICLAMPPFWVGIMIVLVTSIYFNWVPPLIYKPFFEDPFTNIRQMMFPVLAAGLASSAVISRLMRSMMLEVLYQDYIRTARSKGLLERNVIIRHAMKNALVPVLTMCGFHFSAILGGVVVIETVFNLPGMGRQLLVSALTRDTDMVLGIVLALTVILSVWILIIDLIYAFVDPRIRYQ</sequence>
<proteinExistence type="predicted"/>
<dbReference type="SUPFAM" id="SSF161098">
    <property type="entry name" value="MetI-like"/>
    <property type="match status" value="1"/>
</dbReference>
<evidence type="ECO:0000313" key="9">
    <source>
        <dbReference type="EMBL" id="SVA71494.1"/>
    </source>
</evidence>
<evidence type="ECO:0000259" key="8">
    <source>
        <dbReference type="PROSITE" id="PS50928"/>
    </source>
</evidence>
<dbReference type="InterPro" id="IPR000515">
    <property type="entry name" value="MetI-like"/>
</dbReference>
<dbReference type="CDD" id="cd06261">
    <property type="entry name" value="TM_PBP2"/>
    <property type="match status" value="1"/>
</dbReference>
<organism evidence="9">
    <name type="scientific">marine metagenome</name>
    <dbReference type="NCBI Taxonomy" id="408172"/>
    <lineage>
        <taxon>unclassified sequences</taxon>
        <taxon>metagenomes</taxon>
        <taxon>ecological metagenomes</taxon>
    </lineage>
</organism>
<gene>
    <name evidence="9" type="ORF">METZ01_LOCUS124348</name>
</gene>
<dbReference type="Gene3D" id="1.10.3720.10">
    <property type="entry name" value="MetI-like"/>
    <property type="match status" value="1"/>
</dbReference>
<keyword evidence="3" id="KW-1003">Cell membrane</keyword>
<keyword evidence="5 7" id="KW-1133">Transmembrane helix</keyword>
<feature type="transmembrane region" description="Helical" evidence="7">
    <location>
        <begin position="71"/>
        <end position="94"/>
    </location>
</feature>
<feature type="transmembrane region" description="Helical" evidence="7">
    <location>
        <begin position="253"/>
        <end position="279"/>
    </location>
</feature>
<evidence type="ECO:0000256" key="2">
    <source>
        <dbReference type="ARBA" id="ARBA00022448"/>
    </source>
</evidence>
<feature type="domain" description="ABC transmembrane type-1" evidence="8">
    <location>
        <begin position="67"/>
        <end position="276"/>
    </location>
</feature>
<feature type="transmembrane region" description="Helical" evidence="7">
    <location>
        <begin position="106"/>
        <end position="133"/>
    </location>
</feature>
<evidence type="ECO:0000256" key="4">
    <source>
        <dbReference type="ARBA" id="ARBA00022692"/>
    </source>
</evidence>
<dbReference type="AlphaFoldDB" id="A0A381Y399"/>